<dbReference type="Proteomes" id="UP000006038">
    <property type="component" value="Chromosome 10"/>
</dbReference>
<accession>J3N2J7</accession>
<dbReference type="SMART" id="SM00479">
    <property type="entry name" value="EXOIII"/>
    <property type="match status" value="1"/>
</dbReference>
<dbReference type="HOGENOM" id="CLU_030072_0_0_1"/>
<evidence type="ECO:0000256" key="1">
    <source>
        <dbReference type="ARBA" id="ARBA00001946"/>
    </source>
</evidence>
<dbReference type="AlphaFoldDB" id="J3N2J7"/>
<evidence type="ECO:0000313" key="10">
    <source>
        <dbReference type="Proteomes" id="UP000006038"/>
    </source>
</evidence>
<protein>
    <recommendedName>
        <fullName evidence="8">Exonuclease domain-containing protein</fullName>
    </recommendedName>
</protein>
<dbReference type="SUPFAM" id="SSF53098">
    <property type="entry name" value="Ribonuclease H-like"/>
    <property type="match status" value="1"/>
</dbReference>
<dbReference type="eggNOG" id="ENOG502QPPQ">
    <property type="taxonomic scope" value="Eukaryota"/>
</dbReference>
<dbReference type="EnsemblPlants" id="OB10G17450.1">
    <property type="protein sequence ID" value="OB10G17450.1"/>
    <property type="gene ID" value="OB10G17450"/>
</dbReference>
<organism evidence="9">
    <name type="scientific">Oryza brachyantha</name>
    <name type="common">malo sina</name>
    <dbReference type="NCBI Taxonomy" id="4533"/>
    <lineage>
        <taxon>Eukaryota</taxon>
        <taxon>Viridiplantae</taxon>
        <taxon>Streptophyta</taxon>
        <taxon>Embryophyta</taxon>
        <taxon>Tracheophyta</taxon>
        <taxon>Spermatophyta</taxon>
        <taxon>Magnoliopsida</taxon>
        <taxon>Liliopsida</taxon>
        <taxon>Poales</taxon>
        <taxon>Poaceae</taxon>
        <taxon>BOP clade</taxon>
        <taxon>Oryzoideae</taxon>
        <taxon>Oryzeae</taxon>
        <taxon>Oryzinae</taxon>
        <taxon>Oryza</taxon>
    </lineage>
</organism>
<feature type="region of interest" description="Disordered" evidence="7">
    <location>
        <begin position="1"/>
        <end position="22"/>
    </location>
</feature>
<dbReference type="GeneID" id="102708930"/>
<evidence type="ECO:0000256" key="4">
    <source>
        <dbReference type="ARBA" id="ARBA00022801"/>
    </source>
</evidence>
<dbReference type="PANTHER" id="PTHR30231:SF4">
    <property type="entry name" value="PROTEIN NEN2"/>
    <property type="match status" value="1"/>
</dbReference>
<keyword evidence="10" id="KW-1185">Reference proteome</keyword>
<dbReference type="Pfam" id="PF00929">
    <property type="entry name" value="RNase_T"/>
    <property type="match status" value="1"/>
</dbReference>
<dbReference type="GO" id="GO:0046872">
    <property type="term" value="F:metal ion binding"/>
    <property type="evidence" value="ECO:0007669"/>
    <property type="project" value="UniProtKB-KW"/>
</dbReference>
<dbReference type="KEGG" id="obr:102708930"/>
<keyword evidence="5" id="KW-0269">Exonuclease</keyword>
<feature type="compositionally biased region" description="Low complexity" evidence="7">
    <location>
        <begin position="1"/>
        <end position="11"/>
    </location>
</feature>
<dbReference type="OrthoDB" id="2018529at2759"/>
<evidence type="ECO:0000256" key="6">
    <source>
        <dbReference type="ARBA" id="ARBA00022842"/>
    </source>
</evidence>
<evidence type="ECO:0000259" key="8">
    <source>
        <dbReference type="SMART" id="SM00479"/>
    </source>
</evidence>
<dbReference type="GO" id="GO:0003676">
    <property type="term" value="F:nucleic acid binding"/>
    <property type="evidence" value="ECO:0007669"/>
    <property type="project" value="InterPro"/>
</dbReference>
<name>J3N2J7_ORYBR</name>
<evidence type="ECO:0000313" key="9">
    <source>
        <dbReference type="EnsemblPlants" id="OB10G17450.1"/>
    </source>
</evidence>
<dbReference type="CDD" id="cd06127">
    <property type="entry name" value="DEDDh"/>
    <property type="match status" value="1"/>
</dbReference>
<dbReference type="OMA" id="DDARYGT"/>
<dbReference type="InterPro" id="IPR013520">
    <property type="entry name" value="Ribonucl_H"/>
</dbReference>
<comment type="cofactor">
    <cofactor evidence="1">
        <name>Mg(2+)</name>
        <dbReference type="ChEBI" id="CHEBI:18420"/>
    </cofactor>
</comment>
<dbReference type="FunFam" id="3.30.420.10:FF:000040">
    <property type="entry name" value="Exonuclease family protein"/>
    <property type="match status" value="1"/>
</dbReference>
<dbReference type="InterPro" id="IPR036397">
    <property type="entry name" value="RNaseH_sf"/>
</dbReference>
<feature type="domain" description="Exonuclease" evidence="8">
    <location>
        <begin position="27"/>
        <end position="204"/>
    </location>
</feature>
<dbReference type="STRING" id="4533.J3N2J7"/>
<dbReference type="PANTHER" id="PTHR30231">
    <property type="entry name" value="DNA POLYMERASE III SUBUNIT EPSILON"/>
    <property type="match status" value="1"/>
</dbReference>
<dbReference type="InterPro" id="IPR012337">
    <property type="entry name" value="RNaseH-like_sf"/>
</dbReference>
<keyword evidence="3" id="KW-0479">Metal-binding</keyword>
<reference evidence="9" key="2">
    <citation type="submission" date="2013-04" db="UniProtKB">
        <authorList>
            <consortium name="EnsemblPlants"/>
        </authorList>
    </citation>
    <scope>IDENTIFICATION</scope>
</reference>
<dbReference type="Gene3D" id="3.30.420.10">
    <property type="entry name" value="Ribonuclease H-like superfamily/Ribonuclease H"/>
    <property type="match status" value="1"/>
</dbReference>
<dbReference type="GO" id="GO:0008408">
    <property type="term" value="F:3'-5' exonuclease activity"/>
    <property type="evidence" value="ECO:0007669"/>
    <property type="project" value="TreeGrafter"/>
</dbReference>
<gene>
    <name evidence="9" type="primary">LOC102708930</name>
</gene>
<evidence type="ECO:0000256" key="2">
    <source>
        <dbReference type="ARBA" id="ARBA00022722"/>
    </source>
</evidence>
<evidence type="ECO:0000256" key="7">
    <source>
        <dbReference type="SAM" id="MobiDB-lite"/>
    </source>
</evidence>
<dbReference type="Gramene" id="OB10G17450.1">
    <property type="protein sequence ID" value="OB10G17450.1"/>
    <property type="gene ID" value="OB10G17450"/>
</dbReference>
<evidence type="ECO:0000256" key="3">
    <source>
        <dbReference type="ARBA" id="ARBA00022723"/>
    </source>
</evidence>
<evidence type="ECO:0000256" key="5">
    <source>
        <dbReference type="ARBA" id="ARBA00022839"/>
    </source>
</evidence>
<sequence length="405" mass="44839">MELESNEGSTETMEEEEAAGSGEREAVVVFFDVETTMPEGPERRRTLLEFGAVQLCSRSLAEVAPPFATLVRPAGGDLGEGAWVALERKGITRADLAGAPPFRDVADGIHRVLHGRIWAGHNIDGFDSEIIREAFAEIGRSPPEPKGAIDTLPLLTERFGRRAGNMKMANLANYFGLGQQIHRSLGDVRMNIDVLKCCATVLFLEENFPKMLKGYPGFLAPDDVSMEFIQVSLSLSHQFRRSLSMKHNDRPLQVFCADLRIHFDIRPCYQDSAGRPKLNIVVGIPESLRNVLQSCDEIAERSSQVFGSTSVWNPVVREYGYAHAIRLNLTFGGDDEINGTEIYVKEAISGNIQKQVLSEVDAADLSSWFAEGNMVDAYFSVELYDYMQNAGIRLVAKKLIVTAYA</sequence>
<keyword evidence="2" id="KW-0540">Nuclease</keyword>
<keyword evidence="6" id="KW-0460">Magnesium</keyword>
<proteinExistence type="predicted"/>
<keyword evidence="4" id="KW-0378">Hydrolase</keyword>
<reference evidence="9" key="1">
    <citation type="journal article" date="2013" name="Nat. Commun.">
        <title>Whole-genome sequencing of Oryza brachyantha reveals mechanisms underlying Oryza genome evolution.</title>
        <authorList>
            <person name="Chen J."/>
            <person name="Huang Q."/>
            <person name="Gao D."/>
            <person name="Wang J."/>
            <person name="Lang Y."/>
            <person name="Liu T."/>
            <person name="Li B."/>
            <person name="Bai Z."/>
            <person name="Luis Goicoechea J."/>
            <person name="Liang C."/>
            <person name="Chen C."/>
            <person name="Zhang W."/>
            <person name="Sun S."/>
            <person name="Liao Y."/>
            <person name="Zhang X."/>
            <person name="Yang L."/>
            <person name="Song C."/>
            <person name="Wang M."/>
            <person name="Shi J."/>
            <person name="Liu G."/>
            <person name="Liu J."/>
            <person name="Zhou H."/>
            <person name="Zhou W."/>
            <person name="Yu Q."/>
            <person name="An N."/>
            <person name="Chen Y."/>
            <person name="Cai Q."/>
            <person name="Wang B."/>
            <person name="Liu B."/>
            <person name="Min J."/>
            <person name="Huang Y."/>
            <person name="Wu H."/>
            <person name="Li Z."/>
            <person name="Zhang Y."/>
            <person name="Yin Y."/>
            <person name="Song W."/>
            <person name="Jiang J."/>
            <person name="Jackson S.A."/>
            <person name="Wing R.A."/>
            <person name="Wang J."/>
            <person name="Chen M."/>
        </authorList>
    </citation>
    <scope>NUCLEOTIDE SEQUENCE [LARGE SCALE GENOMIC DNA]</scope>
    <source>
        <strain evidence="9">cv. IRGC 101232</strain>
    </source>
</reference>